<organism evidence="2">
    <name type="scientific">marine sediment metagenome</name>
    <dbReference type="NCBI Taxonomy" id="412755"/>
    <lineage>
        <taxon>unclassified sequences</taxon>
        <taxon>metagenomes</taxon>
        <taxon>ecological metagenomes</taxon>
    </lineage>
</organism>
<dbReference type="EMBL" id="BARS01020204">
    <property type="protein sequence ID" value="GAG04576.1"/>
    <property type="molecule type" value="Genomic_DNA"/>
</dbReference>
<sequence length="71" mass="7941">LGRHCPAKECRGLFRYEIDPEACKACGICLKDCPEDAITGEKKVPHVINQEKCTLCGTCWEKCPFTAVRKV</sequence>
<feature type="domain" description="4Fe-4S ferredoxin-type" evidence="1">
    <location>
        <begin position="14"/>
        <end position="43"/>
    </location>
</feature>
<dbReference type="SUPFAM" id="SSF54862">
    <property type="entry name" value="4Fe-4S ferredoxins"/>
    <property type="match status" value="1"/>
</dbReference>
<accession>X0VVL7</accession>
<dbReference type="Pfam" id="PF14697">
    <property type="entry name" value="Fer4_21"/>
    <property type="match status" value="1"/>
</dbReference>
<dbReference type="PROSITE" id="PS00198">
    <property type="entry name" value="4FE4S_FER_1"/>
    <property type="match status" value="2"/>
</dbReference>
<dbReference type="AlphaFoldDB" id="X0VVL7"/>
<dbReference type="PROSITE" id="PS51379">
    <property type="entry name" value="4FE4S_FER_2"/>
    <property type="match status" value="2"/>
</dbReference>
<name>X0VVL7_9ZZZZ</name>
<dbReference type="InterPro" id="IPR017900">
    <property type="entry name" value="4Fe4S_Fe_S_CS"/>
</dbReference>
<reference evidence="2" key="1">
    <citation type="journal article" date="2014" name="Front. Microbiol.">
        <title>High frequency of phylogenetically diverse reductive dehalogenase-homologous genes in deep subseafloor sedimentary metagenomes.</title>
        <authorList>
            <person name="Kawai M."/>
            <person name="Futagami T."/>
            <person name="Toyoda A."/>
            <person name="Takaki Y."/>
            <person name="Nishi S."/>
            <person name="Hori S."/>
            <person name="Arai W."/>
            <person name="Tsubouchi T."/>
            <person name="Morono Y."/>
            <person name="Uchiyama I."/>
            <person name="Ito T."/>
            <person name="Fujiyama A."/>
            <person name="Inagaki F."/>
            <person name="Takami H."/>
        </authorList>
    </citation>
    <scope>NUCLEOTIDE SEQUENCE</scope>
    <source>
        <strain evidence="2">Expedition CK06-06</strain>
    </source>
</reference>
<feature type="domain" description="4Fe-4S ferredoxin-type" evidence="1">
    <location>
        <begin position="44"/>
        <end position="71"/>
    </location>
</feature>
<evidence type="ECO:0000259" key="1">
    <source>
        <dbReference type="PROSITE" id="PS51379"/>
    </source>
</evidence>
<gene>
    <name evidence="2" type="ORF">S01H1_32615</name>
</gene>
<dbReference type="InterPro" id="IPR017896">
    <property type="entry name" value="4Fe4S_Fe-S-bd"/>
</dbReference>
<dbReference type="Gene3D" id="3.30.70.20">
    <property type="match status" value="2"/>
</dbReference>
<proteinExistence type="predicted"/>
<protein>
    <recommendedName>
        <fullName evidence="1">4Fe-4S ferredoxin-type domain-containing protein</fullName>
    </recommendedName>
</protein>
<comment type="caution">
    <text evidence="2">The sequence shown here is derived from an EMBL/GenBank/DDBJ whole genome shotgun (WGS) entry which is preliminary data.</text>
</comment>
<evidence type="ECO:0000313" key="2">
    <source>
        <dbReference type="EMBL" id="GAG04576.1"/>
    </source>
</evidence>
<feature type="non-terminal residue" evidence="2">
    <location>
        <position position="1"/>
    </location>
</feature>